<reference evidence="2 3" key="1">
    <citation type="submission" date="2024-01" db="EMBL/GenBank/DDBJ databases">
        <title>Comparative genomics of Cryptococcus and Kwoniella reveals pathogenesis evolution and contrasting modes of karyotype evolution via chromosome fusion or intercentromeric recombination.</title>
        <authorList>
            <person name="Coelho M.A."/>
            <person name="David-Palma M."/>
            <person name="Shea T."/>
            <person name="Bowers K."/>
            <person name="McGinley-Smith S."/>
            <person name="Mohammad A.W."/>
            <person name="Gnirke A."/>
            <person name="Yurkov A.M."/>
            <person name="Nowrousian M."/>
            <person name="Sun S."/>
            <person name="Cuomo C.A."/>
            <person name="Heitman J."/>
        </authorList>
    </citation>
    <scope>NUCLEOTIDE SEQUENCE [LARGE SCALE GENOMIC DNA]</scope>
    <source>
        <strain evidence="2 3">PYCC6329</strain>
    </source>
</reference>
<dbReference type="KEGG" id="ker:91105921"/>
<protein>
    <submittedName>
        <fullName evidence="2">Uncharacterized protein</fullName>
    </submittedName>
</protein>
<feature type="region of interest" description="Disordered" evidence="1">
    <location>
        <begin position="1"/>
        <end position="30"/>
    </location>
</feature>
<sequence length="271" mass="31030">MSSPTSTTLLTAPNATRTLTLSDLGPSPRSKYEAYKASREDEREVIPADELYEQICGEGRKELIQSHRLWANPHPPVDPTICTMIPTEDYDPDQFSHHYTSSLVREQNYRRVTEGTADQEILHHMGDQSVLLEGDPNAKRLSEVEATEKLFQYFGTFPDASEETDGIGFKERFVRMRKDVAQDIKFRRRHGVRTEVHPASFLLSEIDMVFTPHVNLPENHSCILREKELVWFSKVLIMRSPISITFLKTVPPSQIMKSQQVAPIYILSVIM</sequence>
<accession>A0AAX4KRC1</accession>
<organism evidence="2 3">
    <name type="scientific">Kwoniella europaea PYCC6329</name>
    <dbReference type="NCBI Taxonomy" id="1423913"/>
    <lineage>
        <taxon>Eukaryota</taxon>
        <taxon>Fungi</taxon>
        <taxon>Dikarya</taxon>
        <taxon>Basidiomycota</taxon>
        <taxon>Agaricomycotina</taxon>
        <taxon>Tremellomycetes</taxon>
        <taxon>Tremellales</taxon>
        <taxon>Cryptococcaceae</taxon>
        <taxon>Kwoniella</taxon>
    </lineage>
</organism>
<dbReference type="EMBL" id="CP144090">
    <property type="protein sequence ID" value="WWD09005.1"/>
    <property type="molecule type" value="Genomic_DNA"/>
</dbReference>
<dbReference type="AlphaFoldDB" id="A0AAX4KRC1"/>
<evidence type="ECO:0000256" key="1">
    <source>
        <dbReference type="SAM" id="MobiDB-lite"/>
    </source>
</evidence>
<evidence type="ECO:0000313" key="2">
    <source>
        <dbReference type="EMBL" id="WWD09005.1"/>
    </source>
</evidence>
<keyword evidence="3" id="KW-1185">Reference proteome</keyword>
<feature type="compositionally biased region" description="Low complexity" evidence="1">
    <location>
        <begin position="1"/>
        <end position="16"/>
    </location>
</feature>
<dbReference type="GeneID" id="91105921"/>
<name>A0AAX4KRC1_9TREE</name>
<dbReference type="RefSeq" id="XP_066086972.1">
    <property type="nucleotide sequence ID" value="XM_066230875.1"/>
</dbReference>
<gene>
    <name evidence="2" type="ORF">V865_007120</name>
</gene>
<evidence type="ECO:0000313" key="3">
    <source>
        <dbReference type="Proteomes" id="UP001358614"/>
    </source>
</evidence>
<proteinExistence type="predicted"/>
<dbReference type="Proteomes" id="UP001358614">
    <property type="component" value="Chromosome 2"/>
</dbReference>